<feature type="transmembrane region" description="Helical" evidence="1">
    <location>
        <begin position="38"/>
        <end position="60"/>
    </location>
</feature>
<name>A0A1F5VXM2_9BACT</name>
<dbReference type="AlphaFoldDB" id="A0A1F5VXM2"/>
<protein>
    <submittedName>
        <fullName evidence="2">Uncharacterized protein</fullName>
    </submittedName>
</protein>
<proteinExistence type="predicted"/>
<comment type="caution">
    <text evidence="2">The sequence shown here is derived from an EMBL/GenBank/DDBJ whole genome shotgun (WGS) entry which is preliminary data.</text>
</comment>
<sequence length="72" mass="7870">MPARYDASGYKYKILSAILLPMVQRSGGNDPTLTLLGAWWLLPLTFPSPALPLAAILYVIASIRDAILKDVK</sequence>
<dbReference type="EMBL" id="MFGW01000009">
    <property type="protein sequence ID" value="OGF68226.1"/>
    <property type="molecule type" value="Genomic_DNA"/>
</dbReference>
<keyword evidence="1" id="KW-1133">Transmembrane helix</keyword>
<reference evidence="2 3" key="1">
    <citation type="journal article" date="2016" name="Nat. Commun.">
        <title>Thousands of microbial genomes shed light on interconnected biogeochemical processes in an aquifer system.</title>
        <authorList>
            <person name="Anantharaman K."/>
            <person name="Brown C.T."/>
            <person name="Hug L.A."/>
            <person name="Sharon I."/>
            <person name="Castelle C.J."/>
            <person name="Probst A.J."/>
            <person name="Thomas B.C."/>
            <person name="Singh A."/>
            <person name="Wilkins M.J."/>
            <person name="Karaoz U."/>
            <person name="Brodie E.L."/>
            <person name="Williams K.H."/>
            <person name="Hubbard S.S."/>
            <person name="Banfield J.F."/>
        </authorList>
    </citation>
    <scope>NUCLEOTIDE SEQUENCE [LARGE SCALE GENOMIC DNA]</scope>
</reference>
<dbReference type="Proteomes" id="UP000178943">
    <property type="component" value="Unassembled WGS sequence"/>
</dbReference>
<organism evidence="2 3">
    <name type="scientific">Candidatus Fischerbacteria bacterium RBG_13_37_8</name>
    <dbReference type="NCBI Taxonomy" id="1817863"/>
    <lineage>
        <taxon>Bacteria</taxon>
        <taxon>Candidatus Fischeribacteriota</taxon>
    </lineage>
</organism>
<gene>
    <name evidence="2" type="ORF">A2Y62_20765</name>
</gene>
<evidence type="ECO:0000313" key="3">
    <source>
        <dbReference type="Proteomes" id="UP000178943"/>
    </source>
</evidence>
<accession>A0A1F5VXM2</accession>
<evidence type="ECO:0000313" key="2">
    <source>
        <dbReference type="EMBL" id="OGF68226.1"/>
    </source>
</evidence>
<evidence type="ECO:0000256" key="1">
    <source>
        <dbReference type="SAM" id="Phobius"/>
    </source>
</evidence>
<keyword evidence="1" id="KW-0472">Membrane</keyword>
<keyword evidence="1" id="KW-0812">Transmembrane</keyword>